<protein>
    <submittedName>
        <fullName evidence="2">Uncharacterized protein</fullName>
    </submittedName>
</protein>
<sequence length="137" mass="15134">MSSQRVHEEDERMIGAVESGMFASKLGANMRGRLMTIDALLEMRQNNRQRRTRTSAQRNSVSRASPNLSRRIARLRTQLHRRLNRSFRRRSTSAKASMATGFSVHRSVSSTSGSMTGVSFTKGSEAVSLTGDAPSCA</sequence>
<accession>A0AAV1TMQ8</accession>
<dbReference type="AlphaFoldDB" id="A0AAV1TMQ8"/>
<comment type="caution">
    <text evidence="2">The sequence shown here is derived from an EMBL/GenBank/DDBJ whole genome shotgun (WGS) entry which is preliminary data.</text>
</comment>
<reference evidence="2" key="1">
    <citation type="submission" date="2024-01" db="EMBL/GenBank/DDBJ databases">
        <authorList>
            <person name="Webb A."/>
        </authorList>
    </citation>
    <scope>NUCLEOTIDE SEQUENCE</scope>
    <source>
        <strain evidence="2">Pm1</strain>
    </source>
</reference>
<feature type="compositionally biased region" description="Basic residues" evidence="1">
    <location>
        <begin position="71"/>
        <end position="92"/>
    </location>
</feature>
<dbReference type="EMBL" id="CAKLBY020000070">
    <property type="protein sequence ID" value="CAK7923671.1"/>
    <property type="molecule type" value="Genomic_DNA"/>
</dbReference>
<evidence type="ECO:0000313" key="3">
    <source>
        <dbReference type="Proteomes" id="UP001162060"/>
    </source>
</evidence>
<proteinExistence type="predicted"/>
<feature type="compositionally biased region" description="Low complexity" evidence="1">
    <location>
        <begin position="101"/>
        <end position="119"/>
    </location>
</feature>
<dbReference type="Proteomes" id="UP001162060">
    <property type="component" value="Unassembled WGS sequence"/>
</dbReference>
<name>A0AAV1TMQ8_9STRA</name>
<gene>
    <name evidence="2" type="ORF">PM001_LOCUS8821</name>
</gene>
<evidence type="ECO:0000256" key="1">
    <source>
        <dbReference type="SAM" id="MobiDB-lite"/>
    </source>
</evidence>
<evidence type="ECO:0000313" key="2">
    <source>
        <dbReference type="EMBL" id="CAK7923671.1"/>
    </source>
</evidence>
<feature type="region of interest" description="Disordered" evidence="1">
    <location>
        <begin position="44"/>
        <end position="119"/>
    </location>
</feature>
<organism evidence="2 3">
    <name type="scientific">Peronospora matthiolae</name>
    <dbReference type="NCBI Taxonomy" id="2874970"/>
    <lineage>
        <taxon>Eukaryota</taxon>
        <taxon>Sar</taxon>
        <taxon>Stramenopiles</taxon>
        <taxon>Oomycota</taxon>
        <taxon>Peronosporomycetes</taxon>
        <taxon>Peronosporales</taxon>
        <taxon>Peronosporaceae</taxon>
        <taxon>Peronospora</taxon>
    </lineage>
</organism>